<protein>
    <submittedName>
        <fullName evidence="2">Subclass B3 metallo-beta-lactamase</fullName>
    </submittedName>
</protein>
<dbReference type="PANTHER" id="PTHR42951:SF17">
    <property type="entry name" value="METALLO-BETA-LACTAMASE DOMAIN-CONTAINING PROTEIN"/>
    <property type="match status" value="1"/>
</dbReference>
<proteinExistence type="predicted"/>
<dbReference type="Proteomes" id="UP000628448">
    <property type="component" value="Unassembled WGS sequence"/>
</dbReference>
<dbReference type="EMBL" id="JADWYR010000001">
    <property type="protein sequence ID" value="MBG9376133.1"/>
    <property type="molecule type" value="Genomic_DNA"/>
</dbReference>
<feature type="domain" description="Metallo-beta-lactamase" evidence="1">
    <location>
        <begin position="46"/>
        <end position="236"/>
    </location>
</feature>
<reference evidence="2" key="1">
    <citation type="submission" date="2020-11" db="EMBL/GenBank/DDBJ databases">
        <title>Bacterial whole genome sequence for Panacibacter sp. DH6.</title>
        <authorList>
            <person name="Le V."/>
            <person name="Ko S."/>
            <person name="Ahn C.-Y."/>
            <person name="Oh H.-M."/>
        </authorList>
    </citation>
    <scope>NUCLEOTIDE SEQUENCE</scope>
    <source>
        <strain evidence="2">DH6</strain>
    </source>
</reference>
<comment type="caution">
    <text evidence="2">The sequence shown here is derived from an EMBL/GenBank/DDBJ whole genome shotgun (WGS) entry which is preliminary data.</text>
</comment>
<dbReference type="NCBIfam" id="NF012229">
    <property type="entry name" value="bla_class_B_core"/>
    <property type="match status" value="1"/>
</dbReference>
<dbReference type="InterPro" id="IPR050855">
    <property type="entry name" value="NDM-1-like"/>
</dbReference>
<dbReference type="SUPFAM" id="SSF56281">
    <property type="entry name" value="Metallo-hydrolase/oxidoreductase"/>
    <property type="match status" value="1"/>
</dbReference>
<gene>
    <name evidence="2" type="primary">bla</name>
    <name evidence="2" type="ORF">I5907_07800</name>
</gene>
<name>A0A931E6T6_9BACT</name>
<dbReference type="InterPro" id="IPR036866">
    <property type="entry name" value="RibonucZ/Hydroxyglut_hydro"/>
</dbReference>
<keyword evidence="3" id="KW-1185">Reference proteome</keyword>
<evidence type="ECO:0000313" key="2">
    <source>
        <dbReference type="EMBL" id="MBG9376133.1"/>
    </source>
</evidence>
<dbReference type="AlphaFoldDB" id="A0A931E6T6"/>
<evidence type="ECO:0000313" key="3">
    <source>
        <dbReference type="Proteomes" id="UP000628448"/>
    </source>
</evidence>
<evidence type="ECO:0000259" key="1">
    <source>
        <dbReference type="SMART" id="SM00849"/>
    </source>
</evidence>
<sequence length="283" mass="31452">MLLMIVYAFCGNAQQVKEPATNSPEWSKNYAPFRIAGNLYYVGTYDLACYLITTNKGHILINTGLASSAKQVKNNIEALGFKYNDIKILLTTQAHFDHLGAMAVIKKETGATLMADEKDAEALANGGATDYEMGKYGVTFAPVKPGRLLKDGDSIALGDIHLEMLHHPGHTKGSCSYIFTVHDGQQNYRVLIANFPTIITDRSFHSIAAYPAIEEDYAYTLKAMKGLQFDLWLASHASQFGLHEKHKPGDKYNPEAFRDQKGYDELLDDMQQAFDEKVKTGNK</sequence>
<dbReference type="Gene3D" id="3.60.15.10">
    <property type="entry name" value="Ribonuclease Z/Hydroxyacylglutathione hydrolase-like"/>
    <property type="match status" value="1"/>
</dbReference>
<dbReference type="InterPro" id="IPR001279">
    <property type="entry name" value="Metallo-B-lactamas"/>
</dbReference>
<dbReference type="Pfam" id="PF00753">
    <property type="entry name" value="Lactamase_B"/>
    <property type="match status" value="1"/>
</dbReference>
<accession>A0A931E6T6</accession>
<dbReference type="RefSeq" id="WP_428842558.1">
    <property type="nucleotide sequence ID" value="NZ_JADWYR010000001.1"/>
</dbReference>
<dbReference type="NCBIfam" id="NF033105">
    <property type="entry name" value="bla_subclass_B3"/>
    <property type="match status" value="1"/>
</dbReference>
<organism evidence="2 3">
    <name type="scientific">Panacibacter microcysteis</name>
    <dbReference type="NCBI Taxonomy" id="2793269"/>
    <lineage>
        <taxon>Bacteria</taxon>
        <taxon>Pseudomonadati</taxon>
        <taxon>Bacteroidota</taxon>
        <taxon>Chitinophagia</taxon>
        <taxon>Chitinophagales</taxon>
        <taxon>Chitinophagaceae</taxon>
        <taxon>Panacibacter</taxon>
    </lineage>
</organism>
<dbReference type="PANTHER" id="PTHR42951">
    <property type="entry name" value="METALLO-BETA-LACTAMASE DOMAIN-CONTAINING"/>
    <property type="match status" value="1"/>
</dbReference>
<dbReference type="SMART" id="SM00849">
    <property type="entry name" value="Lactamase_B"/>
    <property type="match status" value="1"/>
</dbReference>